<dbReference type="OMA" id="VGLKPMF"/>
<reference evidence="8 9" key="3">
    <citation type="journal article" date="2015" name="Genome Announc.">
        <title>Draft Genome Sequence of the Archiascomycetous Yeast Saitoella complicata.</title>
        <authorList>
            <person name="Yamauchi K."/>
            <person name="Kondo S."/>
            <person name="Hamamoto M."/>
            <person name="Takahashi Y."/>
            <person name="Ogura Y."/>
            <person name="Hayashi T."/>
            <person name="Nishida H."/>
        </authorList>
    </citation>
    <scope>NUCLEOTIDE SEQUENCE [LARGE SCALE GENOMIC DNA]</scope>
    <source>
        <strain evidence="8 9">NRRL Y-17804</strain>
    </source>
</reference>
<comment type="caution">
    <text evidence="8">The sequence shown here is derived from an EMBL/GenBank/DDBJ whole genome shotgun (WGS) entry which is preliminary data.</text>
</comment>
<reference evidence="8 9" key="2">
    <citation type="journal article" date="2014" name="J. Gen. Appl. Microbiol.">
        <title>The early diverging ascomycetous budding yeast Saitoella complicata has three histone deacetylases belonging to the Clr6, Hos2, and Rpd3 lineages.</title>
        <authorList>
            <person name="Nishida H."/>
            <person name="Matsumoto T."/>
            <person name="Kondo S."/>
            <person name="Hamamoto M."/>
            <person name="Yoshikawa H."/>
        </authorList>
    </citation>
    <scope>NUCLEOTIDE SEQUENCE [LARGE SCALE GENOMIC DNA]</scope>
    <source>
        <strain evidence="8 9">NRRL Y-17804</strain>
    </source>
</reference>
<keyword evidence="3 4" id="KW-0539">Nucleus</keyword>
<proteinExistence type="inferred from homology"/>
<evidence type="ECO:0000256" key="3">
    <source>
        <dbReference type="ARBA" id="ARBA00023242"/>
    </source>
</evidence>
<evidence type="ECO:0000256" key="2">
    <source>
        <dbReference type="ARBA" id="ARBA00010782"/>
    </source>
</evidence>
<dbReference type="EMBL" id="BACD03000051">
    <property type="protein sequence ID" value="GAO51727.1"/>
    <property type="molecule type" value="Genomic_DNA"/>
</dbReference>
<feature type="chain" id="PRO_5002430552" description="Ribosome production factor 2 homolog" evidence="6">
    <location>
        <begin position="21"/>
        <end position="399"/>
    </location>
</feature>
<dbReference type="GO" id="GO:0000463">
    <property type="term" value="P:maturation of LSU-rRNA from tricistronic rRNA transcript (SSU-rRNA, 5.8S rRNA, LSU-rRNA)"/>
    <property type="evidence" value="ECO:0007669"/>
    <property type="project" value="TreeGrafter"/>
</dbReference>
<dbReference type="InterPro" id="IPR039770">
    <property type="entry name" value="Rpf2"/>
</dbReference>
<dbReference type="SMART" id="SM00879">
    <property type="entry name" value="Brix"/>
    <property type="match status" value="1"/>
</dbReference>
<dbReference type="Proteomes" id="UP000033140">
    <property type="component" value="Unassembled WGS sequence"/>
</dbReference>
<evidence type="ECO:0000256" key="5">
    <source>
        <dbReference type="SAM" id="MobiDB-lite"/>
    </source>
</evidence>
<feature type="signal peptide" evidence="6">
    <location>
        <begin position="1"/>
        <end position="20"/>
    </location>
</feature>
<reference evidence="8 9" key="1">
    <citation type="journal article" date="2011" name="J. Gen. Appl. Microbiol.">
        <title>Draft genome sequencing of the enigmatic yeast Saitoella complicata.</title>
        <authorList>
            <person name="Nishida H."/>
            <person name="Hamamoto M."/>
            <person name="Sugiyama J."/>
        </authorList>
    </citation>
    <scope>NUCLEOTIDE SEQUENCE [LARGE SCALE GENOMIC DNA]</scope>
    <source>
        <strain evidence="8 9">NRRL Y-17804</strain>
    </source>
</reference>
<dbReference type="GO" id="GO:0019843">
    <property type="term" value="F:rRNA binding"/>
    <property type="evidence" value="ECO:0007669"/>
    <property type="project" value="UniProtKB-UniRule"/>
</dbReference>
<keyword evidence="9" id="KW-1185">Reference proteome</keyword>
<dbReference type="Pfam" id="PF04427">
    <property type="entry name" value="Brix"/>
    <property type="match status" value="1"/>
</dbReference>
<comment type="subcellular location">
    <subcellularLocation>
        <location evidence="1 4">Nucleus</location>
        <location evidence="1 4">Nucleolus</location>
    </subcellularLocation>
</comment>
<evidence type="ECO:0000256" key="4">
    <source>
        <dbReference type="RuleBase" id="RU367086"/>
    </source>
</evidence>
<feature type="domain" description="Brix" evidence="7">
    <location>
        <begin position="108"/>
        <end position="318"/>
    </location>
</feature>
<name>A0A0E9NPC1_SAICN</name>
<dbReference type="STRING" id="698492.A0A0E9NPC1"/>
<accession>A0A0E9NPC1</accession>
<evidence type="ECO:0000256" key="6">
    <source>
        <dbReference type="SAM" id="SignalP"/>
    </source>
</evidence>
<dbReference type="InterPro" id="IPR007109">
    <property type="entry name" value="Brix"/>
</dbReference>
<feature type="compositionally biased region" description="Basic and acidic residues" evidence="5">
    <location>
        <begin position="382"/>
        <end position="393"/>
    </location>
</feature>
<evidence type="ECO:0000313" key="9">
    <source>
        <dbReference type="Proteomes" id="UP000033140"/>
    </source>
</evidence>
<dbReference type="PANTHER" id="PTHR12728:SF0">
    <property type="entry name" value="RIBOSOME PRODUCTION FACTOR 2 HOMOLOG"/>
    <property type="match status" value="1"/>
</dbReference>
<sequence>MSRALITLVYLCRSICLAIARRSVPKLRCFERNLLELERSPAADWASWCGVVWRSSRRRKKYDKLPGELYRRRRQKVAVAMLRTSKPKNARAKRALAQREPKLVENAKKAIFIRGSTASGLVQTAMADLYSLKKPDAINFTKKNEVHPFEDPSSIEFWSEKNDSSLLVVGTHTKKRPHNLTWCRTFSYQVLDVIELGIQNFKPIAEFKTQGSAVGLKPLMLFNGPIFDTHPNYKHAKSLFIDFFRGEQVQSIDVAGLQYIISVSAGEATDDVPHPQINFRAYLIQTKKSGQKLPRIELQEMGPRIDFSVRRVQAPNDDVWNEATKKPKQLMPKTKKNVGMNEIGDKTGRIHVGRQDLTKMQTRKMKGLKKRAGEDADEEVVAEARSKKARTSDAMDETE</sequence>
<dbReference type="AlphaFoldDB" id="A0A0E9NPC1"/>
<dbReference type="PROSITE" id="PS50833">
    <property type="entry name" value="BRIX"/>
    <property type="match status" value="1"/>
</dbReference>
<feature type="region of interest" description="Disordered" evidence="5">
    <location>
        <begin position="361"/>
        <end position="399"/>
    </location>
</feature>
<comment type="similarity">
    <text evidence="2 4">Belongs to the RPF2 family.</text>
</comment>
<protein>
    <recommendedName>
        <fullName evidence="4">Ribosome production factor 2 homolog</fullName>
    </recommendedName>
    <alternativeName>
        <fullName evidence="4">Ribosome biogenesis protein RPF2 homolog</fullName>
    </alternativeName>
</protein>
<dbReference type="PANTHER" id="PTHR12728">
    <property type="entry name" value="BRIX DOMAIN CONTAINING PROTEIN"/>
    <property type="match status" value="1"/>
</dbReference>
<gene>
    <name evidence="8" type="ORF">G7K_5820-t1</name>
</gene>
<evidence type="ECO:0000313" key="8">
    <source>
        <dbReference type="EMBL" id="GAO51727.1"/>
    </source>
</evidence>
<feature type="compositionally biased region" description="Basic residues" evidence="5">
    <location>
        <begin position="361"/>
        <end position="370"/>
    </location>
</feature>
<evidence type="ECO:0000256" key="1">
    <source>
        <dbReference type="ARBA" id="ARBA00004604"/>
    </source>
</evidence>
<evidence type="ECO:0000259" key="7">
    <source>
        <dbReference type="PROSITE" id="PS50833"/>
    </source>
</evidence>
<keyword evidence="6" id="KW-0732">Signal</keyword>
<organism evidence="8 9">
    <name type="scientific">Saitoella complicata (strain BCRC 22490 / CBS 7301 / JCM 7358 / NBRC 10748 / NRRL Y-17804)</name>
    <dbReference type="NCBI Taxonomy" id="698492"/>
    <lineage>
        <taxon>Eukaryota</taxon>
        <taxon>Fungi</taxon>
        <taxon>Dikarya</taxon>
        <taxon>Ascomycota</taxon>
        <taxon>Taphrinomycotina</taxon>
        <taxon>Taphrinomycotina incertae sedis</taxon>
        <taxon>Saitoella</taxon>
    </lineage>
</organism>
<dbReference type="GO" id="GO:0000027">
    <property type="term" value="P:ribosomal large subunit assembly"/>
    <property type="evidence" value="ECO:0007669"/>
    <property type="project" value="InterPro"/>
</dbReference>
<dbReference type="GO" id="GO:0005730">
    <property type="term" value="C:nucleolus"/>
    <property type="evidence" value="ECO:0007669"/>
    <property type="project" value="UniProtKB-SubCell"/>
</dbReference>